<dbReference type="EMBL" id="JBHSKD010000009">
    <property type="protein sequence ID" value="MFC5177045.1"/>
    <property type="molecule type" value="Genomic_DNA"/>
</dbReference>
<proteinExistence type="predicted"/>
<dbReference type="InterPro" id="IPR036890">
    <property type="entry name" value="HATPase_C_sf"/>
</dbReference>
<feature type="transmembrane region" description="Helical" evidence="10">
    <location>
        <begin position="44"/>
        <end position="61"/>
    </location>
</feature>
<evidence type="ECO:0000256" key="9">
    <source>
        <dbReference type="SAM" id="MobiDB-lite"/>
    </source>
</evidence>
<dbReference type="SMART" id="SM00388">
    <property type="entry name" value="HisKA"/>
    <property type="match status" value="1"/>
</dbReference>
<comment type="subcellular location">
    <subcellularLocation>
        <location evidence="2">Cell membrane</location>
    </subcellularLocation>
</comment>
<comment type="catalytic activity">
    <reaction evidence="1">
        <text>ATP + protein L-histidine = ADP + protein N-phospho-L-histidine.</text>
        <dbReference type="EC" id="2.7.13.3"/>
    </reaction>
</comment>
<dbReference type="InterPro" id="IPR005467">
    <property type="entry name" value="His_kinase_dom"/>
</dbReference>
<organism evidence="13 14">
    <name type="scientific">Nocardioides taihuensis</name>
    <dbReference type="NCBI Taxonomy" id="1835606"/>
    <lineage>
        <taxon>Bacteria</taxon>
        <taxon>Bacillati</taxon>
        <taxon>Actinomycetota</taxon>
        <taxon>Actinomycetes</taxon>
        <taxon>Propionibacteriales</taxon>
        <taxon>Nocardioidaceae</taxon>
        <taxon>Nocardioides</taxon>
    </lineage>
</organism>
<dbReference type="Pfam" id="PF02518">
    <property type="entry name" value="HATPase_c"/>
    <property type="match status" value="1"/>
</dbReference>
<feature type="transmembrane region" description="Helical" evidence="10">
    <location>
        <begin position="68"/>
        <end position="87"/>
    </location>
</feature>
<evidence type="ECO:0000256" key="8">
    <source>
        <dbReference type="SAM" id="Coils"/>
    </source>
</evidence>
<feature type="transmembrane region" description="Helical" evidence="10">
    <location>
        <begin position="136"/>
        <end position="158"/>
    </location>
</feature>
<evidence type="ECO:0000256" key="7">
    <source>
        <dbReference type="ARBA" id="ARBA00039401"/>
    </source>
</evidence>
<comment type="caution">
    <text evidence="13">The sequence shown here is derived from an EMBL/GenBank/DDBJ whole genome shotgun (WGS) entry which is preliminary data.</text>
</comment>
<dbReference type="InterPro" id="IPR013655">
    <property type="entry name" value="PAS_fold_3"/>
</dbReference>
<dbReference type="RefSeq" id="WP_378589769.1">
    <property type="nucleotide sequence ID" value="NZ_JBHSKD010000009.1"/>
</dbReference>
<keyword evidence="5 13" id="KW-0418">Kinase</keyword>
<gene>
    <name evidence="13" type="ORF">ACFPGP_10205</name>
</gene>
<keyword evidence="4" id="KW-0808">Transferase</keyword>
<evidence type="ECO:0000259" key="11">
    <source>
        <dbReference type="PROSITE" id="PS50109"/>
    </source>
</evidence>
<feature type="domain" description="PAC" evidence="12">
    <location>
        <begin position="384"/>
        <end position="434"/>
    </location>
</feature>
<dbReference type="Pfam" id="PF00512">
    <property type="entry name" value="HisKA"/>
    <property type="match status" value="1"/>
</dbReference>
<dbReference type="PROSITE" id="PS50109">
    <property type="entry name" value="HIS_KIN"/>
    <property type="match status" value="1"/>
</dbReference>
<evidence type="ECO:0000313" key="14">
    <source>
        <dbReference type="Proteomes" id="UP001596087"/>
    </source>
</evidence>
<dbReference type="Proteomes" id="UP001596087">
    <property type="component" value="Unassembled WGS sequence"/>
</dbReference>
<feature type="coiled-coil region" evidence="8">
    <location>
        <begin position="428"/>
        <end position="455"/>
    </location>
</feature>
<dbReference type="PANTHER" id="PTHR42878">
    <property type="entry name" value="TWO-COMPONENT HISTIDINE KINASE"/>
    <property type="match status" value="1"/>
</dbReference>
<dbReference type="SUPFAM" id="SSF47384">
    <property type="entry name" value="Homodimeric domain of signal transducing histidine kinase"/>
    <property type="match status" value="1"/>
</dbReference>
<keyword evidence="10" id="KW-1133">Transmembrane helix</keyword>
<feature type="transmembrane region" description="Helical" evidence="10">
    <location>
        <begin position="242"/>
        <end position="261"/>
    </location>
</feature>
<sequence length="695" mass="73458">MGATLPRLSATLAGLTALGAGLVVAGWAAGNVLLTTGSSAGTAAKLNTALALIALAAGLMVHRRAVRATLAGAVVVLVVLTLAQYLLDLDLGIDELLVTDTSGGPLPPGRMAVTTGVGLLSLAASQLLLGVRRWRAAEVAAVPALLVGAVALLGHLLAAGQSYDVPTWSQTAVPSAALLTALALAHLCLVPGGVVPWTVTDPGPGAQLMRRYAVFTLLVLPALGWLRISLVEADLVDERSGIALVLSGFAALVLAATYRFGKRLDEESRATGAARDDLQRLNDGLVEGRDEAWARAESLSRSLEEEQARFERAIGQVHDLFWTVEVLPGGRVAVQYATANARLLVGGELPSGTDPVAALADFVHPDDREARERFEASVVRGEAAEVELRLIGLDGVTRWVWARGVPRREGDRLFFDGLTTDVSERRALADQREALLTLEREKVEELQDVARMRDEFISVAGHELRTPLTSVLGYARHLLRSPDLTPDQERALRVIETRATQVTDLIEELFEVAELNAGMTRTDLEPLDLGSLAHEAARHHQDAADTARVRLVVDVLPCPVLADAAALGRALDRLVSAVVAWSPADGQVRVITRHDGRRASVSVVGHGLSLSPDQAALAFEHFFSGAGPLERGADGSRVGLGIVRAVVESHGGAVDVLTGEGDATELRLDLPLLEQEPDVTQPPGVRTPSAGTSPA</sequence>
<feature type="transmembrane region" description="Helical" evidence="10">
    <location>
        <begin position="212"/>
        <end position="230"/>
    </location>
</feature>
<keyword evidence="10" id="KW-0812">Transmembrane</keyword>
<dbReference type="InterPro" id="IPR003661">
    <property type="entry name" value="HisK_dim/P_dom"/>
</dbReference>
<protein>
    <recommendedName>
        <fullName evidence="7">Sensor-like histidine kinase SenX3</fullName>
        <ecNumber evidence="3">2.7.13.3</ecNumber>
    </recommendedName>
</protein>
<feature type="transmembrane region" description="Helical" evidence="10">
    <location>
        <begin position="107"/>
        <end position="129"/>
    </location>
</feature>
<feature type="transmembrane region" description="Helical" evidence="10">
    <location>
        <begin position="178"/>
        <end position="200"/>
    </location>
</feature>
<keyword evidence="14" id="KW-1185">Reference proteome</keyword>
<dbReference type="InterPro" id="IPR003594">
    <property type="entry name" value="HATPase_dom"/>
</dbReference>
<reference evidence="14" key="1">
    <citation type="journal article" date="2019" name="Int. J. Syst. Evol. Microbiol.">
        <title>The Global Catalogue of Microorganisms (GCM) 10K type strain sequencing project: providing services to taxonomists for standard genome sequencing and annotation.</title>
        <authorList>
            <consortium name="The Broad Institute Genomics Platform"/>
            <consortium name="The Broad Institute Genome Sequencing Center for Infectious Disease"/>
            <person name="Wu L."/>
            <person name="Ma J."/>
        </authorList>
    </citation>
    <scope>NUCLEOTIDE SEQUENCE [LARGE SCALE GENOMIC DNA]</scope>
    <source>
        <strain evidence="14">DFY41</strain>
    </source>
</reference>
<dbReference type="SUPFAM" id="SSF55785">
    <property type="entry name" value="PYP-like sensor domain (PAS domain)"/>
    <property type="match status" value="1"/>
</dbReference>
<dbReference type="CDD" id="cd00082">
    <property type="entry name" value="HisKA"/>
    <property type="match status" value="1"/>
</dbReference>
<dbReference type="GO" id="GO:0016301">
    <property type="term" value="F:kinase activity"/>
    <property type="evidence" value="ECO:0007669"/>
    <property type="project" value="UniProtKB-KW"/>
</dbReference>
<dbReference type="SMART" id="SM00387">
    <property type="entry name" value="HATPase_c"/>
    <property type="match status" value="1"/>
</dbReference>
<dbReference type="InterPro" id="IPR050351">
    <property type="entry name" value="BphY/WalK/GraS-like"/>
</dbReference>
<dbReference type="PANTHER" id="PTHR42878:SF14">
    <property type="entry name" value="OSMOLARITY TWO-COMPONENT SYSTEM PROTEIN SSK1"/>
    <property type="match status" value="1"/>
</dbReference>
<evidence type="ECO:0000256" key="1">
    <source>
        <dbReference type="ARBA" id="ARBA00000085"/>
    </source>
</evidence>
<dbReference type="Gene3D" id="3.30.450.20">
    <property type="entry name" value="PAS domain"/>
    <property type="match status" value="1"/>
</dbReference>
<evidence type="ECO:0000259" key="12">
    <source>
        <dbReference type="PROSITE" id="PS50113"/>
    </source>
</evidence>
<dbReference type="CDD" id="cd00130">
    <property type="entry name" value="PAS"/>
    <property type="match status" value="1"/>
</dbReference>
<dbReference type="InterPro" id="IPR000700">
    <property type="entry name" value="PAS-assoc_C"/>
</dbReference>
<dbReference type="Pfam" id="PF08447">
    <property type="entry name" value="PAS_3"/>
    <property type="match status" value="1"/>
</dbReference>
<dbReference type="InterPro" id="IPR036097">
    <property type="entry name" value="HisK_dim/P_sf"/>
</dbReference>
<accession>A0ABW0BIV6</accession>
<evidence type="ECO:0000313" key="13">
    <source>
        <dbReference type="EMBL" id="MFC5177045.1"/>
    </source>
</evidence>
<dbReference type="EC" id="2.7.13.3" evidence="3"/>
<evidence type="ECO:0000256" key="5">
    <source>
        <dbReference type="ARBA" id="ARBA00022777"/>
    </source>
</evidence>
<feature type="domain" description="Histidine kinase" evidence="11">
    <location>
        <begin position="459"/>
        <end position="674"/>
    </location>
</feature>
<keyword evidence="6 10" id="KW-0472">Membrane</keyword>
<dbReference type="Gene3D" id="3.30.565.10">
    <property type="entry name" value="Histidine kinase-like ATPase, C-terminal domain"/>
    <property type="match status" value="1"/>
</dbReference>
<dbReference type="InterPro" id="IPR000014">
    <property type="entry name" value="PAS"/>
</dbReference>
<dbReference type="InterPro" id="IPR035965">
    <property type="entry name" value="PAS-like_dom_sf"/>
</dbReference>
<evidence type="ECO:0000256" key="6">
    <source>
        <dbReference type="ARBA" id="ARBA00023136"/>
    </source>
</evidence>
<dbReference type="PROSITE" id="PS50113">
    <property type="entry name" value="PAC"/>
    <property type="match status" value="1"/>
</dbReference>
<evidence type="ECO:0000256" key="4">
    <source>
        <dbReference type="ARBA" id="ARBA00022679"/>
    </source>
</evidence>
<evidence type="ECO:0000256" key="3">
    <source>
        <dbReference type="ARBA" id="ARBA00012438"/>
    </source>
</evidence>
<feature type="region of interest" description="Disordered" evidence="9">
    <location>
        <begin position="674"/>
        <end position="695"/>
    </location>
</feature>
<name>A0ABW0BIV6_9ACTN</name>
<evidence type="ECO:0000256" key="10">
    <source>
        <dbReference type="SAM" id="Phobius"/>
    </source>
</evidence>
<dbReference type="Gene3D" id="1.10.287.130">
    <property type="match status" value="1"/>
</dbReference>
<evidence type="ECO:0000256" key="2">
    <source>
        <dbReference type="ARBA" id="ARBA00004236"/>
    </source>
</evidence>
<dbReference type="SUPFAM" id="SSF55874">
    <property type="entry name" value="ATPase domain of HSP90 chaperone/DNA topoisomerase II/histidine kinase"/>
    <property type="match status" value="1"/>
</dbReference>
<keyword evidence="8" id="KW-0175">Coiled coil</keyword>